<sequence>MAPKAKILKSIQHFDNVGKEIERFEERIRDAIAEPDCSAALIDVLKSKIEKYEKKLEETFSELNIDVGEEKWEYLDMQDSLLNCSVSLEKVTHTFKKETGKENLENKNLVAKIPKLELPQFQGEMEYWITFKELFQATVIDNSDLTEVDKLQYLFASIKDNCNESVRNLTVLGLEINQLSELIIINHCTSKLHEEIAHRWELTLKPDTYPTLQAFRMFIESEARASGLLSGNADAPKSKLGLIDLILTSHCSATRGLLATDHVILNHGQVTWTTPELAPPSPNYHTTPTGGRFSSRQI</sequence>
<feature type="compositionally biased region" description="Polar residues" evidence="2">
    <location>
        <begin position="283"/>
        <end position="298"/>
    </location>
</feature>
<gene>
    <name evidence="3" type="ORF">TNCV_2290851</name>
</gene>
<proteinExistence type="predicted"/>
<protein>
    <submittedName>
        <fullName evidence="3">Uncharacterized protein</fullName>
    </submittedName>
</protein>
<evidence type="ECO:0000313" key="3">
    <source>
        <dbReference type="EMBL" id="GFX96197.1"/>
    </source>
</evidence>
<dbReference type="EMBL" id="BMAU01021190">
    <property type="protein sequence ID" value="GFX96197.1"/>
    <property type="molecule type" value="Genomic_DNA"/>
</dbReference>
<evidence type="ECO:0000313" key="4">
    <source>
        <dbReference type="Proteomes" id="UP000887159"/>
    </source>
</evidence>
<name>A0A8X6V5Z1_TRICX</name>
<organism evidence="3 4">
    <name type="scientific">Trichonephila clavipes</name>
    <name type="common">Golden silk orbweaver</name>
    <name type="synonym">Nephila clavipes</name>
    <dbReference type="NCBI Taxonomy" id="2585209"/>
    <lineage>
        <taxon>Eukaryota</taxon>
        <taxon>Metazoa</taxon>
        <taxon>Ecdysozoa</taxon>
        <taxon>Arthropoda</taxon>
        <taxon>Chelicerata</taxon>
        <taxon>Arachnida</taxon>
        <taxon>Araneae</taxon>
        <taxon>Araneomorphae</taxon>
        <taxon>Entelegynae</taxon>
        <taxon>Araneoidea</taxon>
        <taxon>Nephilidae</taxon>
        <taxon>Trichonephila</taxon>
    </lineage>
</organism>
<feature type="coiled-coil region" evidence="1">
    <location>
        <begin position="14"/>
        <end position="62"/>
    </location>
</feature>
<evidence type="ECO:0000256" key="1">
    <source>
        <dbReference type="SAM" id="Coils"/>
    </source>
</evidence>
<dbReference type="InterPro" id="IPR005312">
    <property type="entry name" value="DUF1759"/>
</dbReference>
<keyword evidence="1" id="KW-0175">Coiled coil</keyword>
<dbReference type="Proteomes" id="UP000887159">
    <property type="component" value="Unassembled WGS sequence"/>
</dbReference>
<keyword evidence="4" id="KW-1185">Reference proteome</keyword>
<feature type="region of interest" description="Disordered" evidence="2">
    <location>
        <begin position="275"/>
        <end position="298"/>
    </location>
</feature>
<dbReference type="AlphaFoldDB" id="A0A8X6V5Z1"/>
<dbReference type="Pfam" id="PF03564">
    <property type="entry name" value="DUF1759"/>
    <property type="match status" value="1"/>
</dbReference>
<comment type="caution">
    <text evidence="3">The sequence shown here is derived from an EMBL/GenBank/DDBJ whole genome shotgun (WGS) entry which is preliminary data.</text>
</comment>
<accession>A0A8X6V5Z1</accession>
<evidence type="ECO:0000256" key="2">
    <source>
        <dbReference type="SAM" id="MobiDB-lite"/>
    </source>
</evidence>
<reference evidence="3" key="1">
    <citation type="submission" date="2020-08" db="EMBL/GenBank/DDBJ databases">
        <title>Multicomponent nature underlies the extraordinary mechanical properties of spider dragline silk.</title>
        <authorList>
            <person name="Kono N."/>
            <person name="Nakamura H."/>
            <person name="Mori M."/>
            <person name="Yoshida Y."/>
            <person name="Ohtoshi R."/>
            <person name="Malay A.D."/>
            <person name="Moran D.A.P."/>
            <person name="Tomita M."/>
            <person name="Numata K."/>
            <person name="Arakawa K."/>
        </authorList>
    </citation>
    <scope>NUCLEOTIDE SEQUENCE</scope>
</reference>